<dbReference type="AlphaFoldDB" id="A0A182QCK0"/>
<dbReference type="Proteomes" id="UP000075886">
    <property type="component" value="Unassembled WGS sequence"/>
</dbReference>
<accession>A0A182QCK0</accession>
<evidence type="ECO:0000313" key="3">
    <source>
        <dbReference type="Proteomes" id="UP000075886"/>
    </source>
</evidence>
<feature type="transmembrane region" description="Helical" evidence="1">
    <location>
        <begin position="25"/>
        <end position="43"/>
    </location>
</feature>
<keyword evidence="1" id="KW-0812">Transmembrane</keyword>
<reference evidence="3" key="1">
    <citation type="submission" date="2014-01" db="EMBL/GenBank/DDBJ databases">
        <title>The Genome Sequence of Anopheles farauti FAR1 (V2).</title>
        <authorList>
            <consortium name="The Broad Institute Genomics Platform"/>
            <person name="Neafsey D.E."/>
            <person name="Besansky N."/>
            <person name="Howell P."/>
            <person name="Walton C."/>
            <person name="Young S.K."/>
            <person name="Zeng Q."/>
            <person name="Gargeya S."/>
            <person name="Fitzgerald M."/>
            <person name="Haas B."/>
            <person name="Abouelleil A."/>
            <person name="Allen A.W."/>
            <person name="Alvarado L."/>
            <person name="Arachchi H.M."/>
            <person name="Berlin A.M."/>
            <person name="Chapman S.B."/>
            <person name="Gainer-Dewar J."/>
            <person name="Goldberg J."/>
            <person name="Griggs A."/>
            <person name="Gujja S."/>
            <person name="Hansen M."/>
            <person name="Howarth C."/>
            <person name="Imamovic A."/>
            <person name="Ireland A."/>
            <person name="Larimer J."/>
            <person name="McCowan C."/>
            <person name="Murphy C."/>
            <person name="Pearson M."/>
            <person name="Poon T.W."/>
            <person name="Priest M."/>
            <person name="Roberts A."/>
            <person name="Saif S."/>
            <person name="Shea T."/>
            <person name="Sisk P."/>
            <person name="Sykes S."/>
            <person name="Wortman J."/>
            <person name="Nusbaum C."/>
            <person name="Birren B."/>
        </authorList>
    </citation>
    <scope>NUCLEOTIDE SEQUENCE [LARGE SCALE GENOMIC DNA]</scope>
    <source>
        <strain evidence="3">FAR1</strain>
    </source>
</reference>
<name>A0A182QCK0_9DIPT</name>
<sequence>MECWRFLDDLTERYPFVLILSQQQIFLLSLFFKCFLFLQSLLFRQIGLARFGSFQRFCTTFIRFARFLVANFLQHSVYFDALAFHNANGTGFVVVLYLHTKFHPKLCLGFASFLQLRGTIQKRLFRLGRSLFQHRVTDL</sequence>
<keyword evidence="1" id="KW-0472">Membrane</keyword>
<reference evidence="2" key="2">
    <citation type="submission" date="2020-05" db="UniProtKB">
        <authorList>
            <consortium name="EnsemblMetazoa"/>
        </authorList>
    </citation>
    <scope>IDENTIFICATION</scope>
    <source>
        <strain evidence="2">FAR1</strain>
    </source>
</reference>
<organism evidence="2 3">
    <name type="scientific">Anopheles farauti</name>
    <dbReference type="NCBI Taxonomy" id="69004"/>
    <lineage>
        <taxon>Eukaryota</taxon>
        <taxon>Metazoa</taxon>
        <taxon>Ecdysozoa</taxon>
        <taxon>Arthropoda</taxon>
        <taxon>Hexapoda</taxon>
        <taxon>Insecta</taxon>
        <taxon>Pterygota</taxon>
        <taxon>Neoptera</taxon>
        <taxon>Endopterygota</taxon>
        <taxon>Diptera</taxon>
        <taxon>Nematocera</taxon>
        <taxon>Culicoidea</taxon>
        <taxon>Culicidae</taxon>
        <taxon>Anophelinae</taxon>
        <taxon>Anopheles</taxon>
    </lineage>
</organism>
<dbReference type="EMBL" id="AXCN02000034">
    <property type="status" value="NOT_ANNOTATED_CDS"/>
    <property type="molecule type" value="Genomic_DNA"/>
</dbReference>
<proteinExistence type="predicted"/>
<evidence type="ECO:0000313" key="2">
    <source>
        <dbReference type="EnsemblMetazoa" id="AFAF007456-PA"/>
    </source>
</evidence>
<keyword evidence="3" id="KW-1185">Reference proteome</keyword>
<dbReference type="EnsemblMetazoa" id="AFAF007456-RA">
    <property type="protein sequence ID" value="AFAF007456-PA"/>
    <property type="gene ID" value="AFAF007456"/>
</dbReference>
<dbReference type="VEuPathDB" id="VectorBase:AFAF007456"/>
<evidence type="ECO:0000256" key="1">
    <source>
        <dbReference type="SAM" id="Phobius"/>
    </source>
</evidence>
<keyword evidence="1" id="KW-1133">Transmembrane helix</keyword>
<protein>
    <submittedName>
        <fullName evidence="2">Uncharacterized protein</fullName>
    </submittedName>
</protein>